<keyword evidence="3" id="KW-0520">NAD</keyword>
<evidence type="ECO:0000313" key="8">
    <source>
        <dbReference type="Proteomes" id="UP000091929"/>
    </source>
</evidence>
<name>A0A150IXX1_9EURY</name>
<sequence length="494" mass="54434">MEVKVYKNYVNGKWVEPQNSGYVDVENPSTGKIIAKVPLSTKAETDKAIDIAHEAFKTWSQTPIPRRAKPLFKLRDLLMENEEEISKILVEEMGKSLPDARAEMKRCFENIEVACGMPMLQQSDKIIGTSFGIDGEVLRLPMGVFTVVAPFNFPAMVPFWFVPYAIATGNTVVVKPSKQVPGTMIKITEFIDKIGLPPGVYNVVNGDREVADAFIENPKVKGFSLVGSTKVCRTVAEKCARNNKRFQAMGSAKNHLVAMPDAKIDEVVRNMMTSCFGCAGQRCMASSVLIGVGDEMYKTICDKFTQAAKQVIVADPLDPKYAEEPNLMGPVISKHAFDFINKMIEVGIKEGAKLLLDGRGIKVPGNEGGHFIGPTIFADVKEGMEIHKTEIFGPVVCIMKAKNLDEAIGIINRHQYGNGASIYTQNGYWAREFKLKAEAGMIGVNIGIPAPVAFLPFGGMKNSQFADIKAQGKAIINFYTEDKIITERFWPETD</sequence>
<evidence type="ECO:0000313" key="10">
    <source>
        <dbReference type="Proteomes" id="UP000092403"/>
    </source>
</evidence>
<dbReference type="Proteomes" id="UP000092401">
    <property type="component" value="Unassembled WGS sequence"/>
</dbReference>
<dbReference type="GO" id="GO:0006210">
    <property type="term" value="P:thymine catabolic process"/>
    <property type="evidence" value="ECO:0007669"/>
    <property type="project" value="TreeGrafter"/>
</dbReference>
<keyword evidence="2 7" id="KW-0560">Oxidoreductase</keyword>
<dbReference type="PANTHER" id="PTHR43866">
    <property type="entry name" value="MALONATE-SEMIALDEHYDE DEHYDROGENASE"/>
    <property type="match status" value="1"/>
</dbReference>
<evidence type="ECO:0000313" key="9">
    <source>
        <dbReference type="Proteomes" id="UP000092401"/>
    </source>
</evidence>
<dbReference type="InterPro" id="IPR016163">
    <property type="entry name" value="Ald_DH_C"/>
</dbReference>
<evidence type="ECO:0000256" key="3">
    <source>
        <dbReference type="ARBA" id="ARBA00023027"/>
    </source>
</evidence>
<dbReference type="EMBL" id="LNGF01000016">
    <property type="protein sequence ID" value="KYC47813.1"/>
    <property type="molecule type" value="Genomic_DNA"/>
</dbReference>
<evidence type="ECO:0000313" key="5">
    <source>
        <dbReference type="EMBL" id="KYC44939.1"/>
    </source>
</evidence>
<accession>A0A150IIZ1</accession>
<dbReference type="InterPro" id="IPR016160">
    <property type="entry name" value="Ald_DH_CS_CYS"/>
</dbReference>
<organism evidence="7 10">
    <name type="scientific">Candidatus Methanofastidiosum methylothiophilum</name>
    <dbReference type="NCBI Taxonomy" id="1705564"/>
    <lineage>
        <taxon>Archaea</taxon>
        <taxon>Methanobacteriati</taxon>
        <taxon>Methanobacteriota</taxon>
        <taxon>Stenosarchaea group</taxon>
        <taxon>Candidatus Methanofastidiosia</taxon>
        <taxon>Candidatus Methanofastidiosales</taxon>
        <taxon>Candidatus Methanofastidiosaceae</taxon>
        <taxon>Candidatus Methanofastidiosum</taxon>
    </lineage>
</organism>
<evidence type="ECO:0000256" key="2">
    <source>
        <dbReference type="ARBA" id="ARBA00023002"/>
    </source>
</evidence>
<proteinExistence type="predicted"/>
<gene>
    <name evidence="5" type="ORF">APG10_01285</name>
    <name evidence="6" type="ORF">APG11_00891</name>
    <name evidence="7" type="ORF">APG12_01218</name>
</gene>
<dbReference type="InterPro" id="IPR015590">
    <property type="entry name" value="Aldehyde_DH_dom"/>
</dbReference>
<reference evidence="8 9" key="1">
    <citation type="journal article" date="2016" name="ISME J.">
        <title>Chasing the elusive Euryarchaeota class WSA2: genomes reveal a uniquely fastidious methyl-reducing methanogen.</title>
        <authorList>
            <person name="Nobu M.K."/>
            <person name="Narihiro T."/>
            <person name="Kuroda K."/>
            <person name="Mei R."/>
            <person name="Liu W.T."/>
        </authorList>
    </citation>
    <scope>NUCLEOTIDE SEQUENCE [LARGE SCALE GENOMIC DNA]</scope>
    <source>
        <strain evidence="5">B03fssc0709_Meth_Bin005</strain>
        <strain evidence="6">B15fssc0709_Meth_Bin003</strain>
        <strain evidence="7">BMIXfssc0709_Meth_Bin006</strain>
    </source>
</reference>
<dbReference type="GO" id="GO:0006574">
    <property type="term" value="P:L-valine catabolic process"/>
    <property type="evidence" value="ECO:0007669"/>
    <property type="project" value="TreeGrafter"/>
</dbReference>
<evidence type="ECO:0000256" key="1">
    <source>
        <dbReference type="ARBA" id="ARBA00013048"/>
    </source>
</evidence>
<evidence type="ECO:0000259" key="4">
    <source>
        <dbReference type="Pfam" id="PF00171"/>
    </source>
</evidence>
<dbReference type="InterPro" id="IPR010061">
    <property type="entry name" value="MeMal-semiAld_DH"/>
</dbReference>
<accession>A0A150IS94</accession>
<dbReference type="Gene3D" id="3.40.309.10">
    <property type="entry name" value="Aldehyde Dehydrogenase, Chain A, domain 2"/>
    <property type="match status" value="1"/>
</dbReference>
<dbReference type="AlphaFoldDB" id="A0A150IXX1"/>
<dbReference type="Proteomes" id="UP000092403">
    <property type="component" value="Unassembled WGS sequence"/>
</dbReference>
<dbReference type="InterPro" id="IPR016162">
    <property type="entry name" value="Ald_DH_N"/>
</dbReference>
<accession>A0A150IXX1</accession>
<dbReference type="PATRIC" id="fig|1706436.3.peg.1303"/>
<evidence type="ECO:0000313" key="6">
    <source>
        <dbReference type="EMBL" id="KYC47813.1"/>
    </source>
</evidence>
<dbReference type="SUPFAM" id="SSF53720">
    <property type="entry name" value="ALDH-like"/>
    <property type="match status" value="1"/>
</dbReference>
<dbReference type="PROSITE" id="PS00070">
    <property type="entry name" value="ALDEHYDE_DEHYDR_CYS"/>
    <property type="match status" value="1"/>
</dbReference>
<dbReference type="EMBL" id="LNGE01000036">
    <property type="protein sequence ID" value="KYC44939.1"/>
    <property type="molecule type" value="Genomic_DNA"/>
</dbReference>
<protein>
    <recommendedName>
        <fullName evidence="1">methylmalonate-semialdehyde dehydrogenase (CoA acylating)</fullName>
        <ecNumber evidence="1">1.2.1.27</ecNumber>
    </recommendedName>
</protein>
<dbReference type="Proteomes" id="UP000091929">
    <property type="component" value="Unassembled WGS sequence"/>
</dbReference>
<dbReference type="PATRIC" id="fig|1706437.3.peg.900"/>
<dbReference type="PANTHER" id="PTHR43866:SF4">
    <property type="entry name" value="MALONATE-SEMIALDEHYDE DEHYDROGENASE"/>
    <property type="match status" value="1"/>
</dbReference>
<evidence type="ECO:0000313" key="7">
    <source>
        <dbReference type="EMBL" id="KYC49819.1"/>
    </source>
</evidence>
<dbReference type="CDD" id="cd07085">
    <property type="entry name" value="ALDH_F6_MMSDH"/>
    <property type="match status" value="1"/>
</dbReference>
<dbReference type="PATRIC" id="fig|1706438.3.peg.1228"/>
<dbReference type="Pfam" id="PF00171">
    <property type="entry name" value="Aldedh"/>
    <property type="match status" value="1"/>
</dbReference>
<comment type="caution">
    <text evidence="7">The sequence shown here is derived from an EMBL/GenBank/DDBJ whole genome shotgun (WGS) entry which is preliminary data.</text>
</comment>
<dbReference type="GO" id="GO:0004491">
    <property type="term" value="F:methylmalonate-semialdehyde dehydrogenase (acylating, NAD) activity"/>
    <property type="evidence" value="ECO:0007669"/>
    <property type="project" value="UniProtKB-EC"/>
</dbReference>
<dbReference type="NCBIfam" id="TIGR01722">
    <property type="entry name" value="MMSDH"/>
    <property type="match status" value="1"/>
</dbReference>
<dbReference type="FunFam" id="3.40.309.10:FF:000002">
    <property type="entry name" value="Methylmalonate-semialdehyde dehydrogenase (Acylating)"/>
    <property type="match status" value="1"/>
</dbReference>
<feature type="domain" description="Aldehyde dehydrogenase" evidence="4">
    <location>
        <begin position="14"/>
        <end position="484"/>
    </location>
</feature>
<dbReference type="EC" id="1.2.1.27" evidence="1"/>
<dbReference type="Gene3D" id="3.40.605.10">
    <property type="entry name" value="Aldehyde Dehydrogenase, Chain A, domain 1"/>
    <property type="match status" value="1"/>
</dbReference>
<dbReference type="InterPro" id="IPR016161">
    <property type="entry name" value="Ald_DH/histidinol_DH"/>
</dbReference>
<dbReference type="EMBL" id="LNJC01000025">
    <property type="protein sequence ID" value="KYC49819.1"/>
    <property type="molecule type" value="Genomic_DNA"/>
</dbReference>